<dbReference type="Proteomes" id="UP001286313">
    <property type="component" value="Unassembled WGS sequence"/>
</dbReference>
<proteinExistence type="inferred from homology"/>
<feature type="compositionally biased region" description="Basic and acidic residues" evidence="11">
    <location>
        <begin position="514"/>
        <end position="526"/>
    </location>
</feature>
<keyword evidence="4 10" id="KW-0121">Carboxypeptidase</keyword>
<evidence type="ECO:0000256" key="1">
    <source>
        <dbReference type="ARBA" id="ARBA00004613"/>
    </source>
</evidence>
<dbReference type="FunFam" id="3.40.50.1820:FF:000075">
    <property type="entry name" value="Carboxypeptidase"/>
    <property type="match status" value="1"/>
</dbReference>
<evidence type="ECO:0000256" key="3">
    <source>
        <dbReference type="ARBA" id="ARBA00022525"/>
    </source>
</evidence>
<evidence type="ECO:0000313" key="12">
    <source>
        <dbReference type="EMBL" id="KAK3876525.1"/>
    </source>
</evidence>
<dbReference type="GO" id="GO:0005576">
    <property type="term" value="C:extracellular region"/>
    <property type="evidence" value="ECO:0007669"/>
    <property type="project" value="UniProtKB-SubCell"/>
</dbReference>
<dbReference type="EC" id="3.4.16.-" evidence="10"/>
<evidence type="ECO:0000256" key="4">
    <source>
        <dbReference type="ARBA" id="ARBA00022645"/>
    </source>
</evidence>
<evidence type="ECO:0000256" key="6">
    <source>
        <dbReference type="ARBA" id="ARBA00022729"/>
    </source>
</evidence>
<keyword evidence="7 10" id="KW-0378">Hydrolase</keyword>
<dbReference type="AlphaFoldDB" id="A0AAE1FLP8"/>
<protein>
    <recommendedName>
        <fullName evidence="10">Carboxypeptidase</fullName>
        <ecNumber evidence="10">3.4.16.-</ecNumber>
    </recommendedName>
</protein>
<dbReference type="PANTHER" id="PTHR11802">
    <property type="entry name" value="SERINE PROTEASE FAMILY S10 SERINE CARBOXYPEPTIDASE"/>
    <property type="match status" value="1"/>
</dbReference>
<reference evidence="12" key="1">
    <citation type="submission" date="2023-10" db="EMBL/GenBank/DDBJ databases">
        <title>Genome assemblies of two species of porcelain crab, Petrolisthes cinctipes and Petrolisthes manimaculis (Anomura: Porcellanidae).</title>
        <authorList>
            <person name="Angst P."/>
        </authorList>
    </citation>
    <scope>NUCLEOTIDE SEQUENCE</scope>
    <source>
        <strain evidence="12">PB745_01</strain>
        <tissue evidence="12">Gill</tissue>
    </source>
</reference>
<keyword evidence="3" id="KW-0964">Secreted</keyword>
<feature type="region of interest" description="Disordered" evidence="11">
    <location>
        <begin position="482"/>
        <end position="605"/>
    </location>
</feature>
<comment type="subcellular location">
    <subcellularLocation>
        <location evidence="1">Secreted</location>
    </subcellularLocation>
</comment>
<name>A0AAE1FLP8_PETCI</name>
<keyword evidence="6" id="KW-0732">Signal</keyword>
<accession>A0AAE1FLP8</accession>
<gene>
    <name evidence="12" type="ORF">Pcinc_018687</name>
</gene>
<evidence type="ECO:0000256" key="8">
    <source>
        <dbReference type="ARBA" id="ARBA00023180"/>
    </source>
</evidence>
<dbReference type="SUPFAM" id="SSF53474">
    <property type="entry name" value="alpha/beta-Hydrolases"/>
    <property type="match status" value="1"/>
</dbReference>
<evidence type="ECO:0000256" key="9">
    <source>
        <dbReference type="ARBA" id="ARBA00055847"/>
    </source>
</evidence>
<dbReference type="Gene3D" id="3.40.50.1820">
    <property type="entry name" value="alpha/beta hydrolase"/>
    <property type="match status" value="1"/>
</dbReference>
<dbReference type="Pfam" id="PF00450">
    <property type="entry name" value="Peptidase_S10"/>
    <property type="match status" value="1"/>
</dbReference>
<evidence type="ECO:0000256" key="7">
    <source>
        <dbReference type="ARBA" id="ARBA00022801"/>
    </source>
</evidence>
<dbReference type="PANTHER" id="PTHR11802:SF3">
    <property type="entry name" value="RETINOID-INDUCIBLE SERINE CARBOXYPEPTIDASE"/>
    <property type="match status" value="1"/>
</dbReference>
<dbReference type="InterPro" id="IPR029058">
    <property type="entry name" value="AB_hydrolase_fold"/>
</dbReference>
<sequence>MVMMADTESSRQLHISHRYHHSPSCTYIMRSLLTALLFSLLALVAPAPKGEGRAQLDEDFGYAEVRPGAHMFWVMYHVDQPEDYTTYPLIMWLQGGPGASGVGYGNFEELGPYDINGNIREYAWTKKANVMFVDNPVGTGYSYVEDLSLLTTTNDQIASDLVELVKSAFTQYPDMQQMPFYVFAESYGGKMTVDFALAFDQAIKNGEVVSDFRGVGLGDSWISPMDSVNTWGMFLYQMGFVSKKGLGQIDNAAANTQAAVDAGNWEQATNLWSITEVVVMSVAHNVNFYNVLTEEDIYRNKFSPHTKDLSYMAPEILSPGNLYERHVRPFHDTRDALGDFMNGEQAIRWNIPPEVMWDSQGGDVFSTLAGDFMKPVIDSVVRLLTETDLHVAVFTGDLDLICDTPGTYRWIENMEWPDKPNFIDTNPEAIYITAYSSQAGTIQASGNFSLYTILRSGHMVPIDAPEMGLKMLDMIFTSTKKETPKPAATKQEAAKPAAVPKQEAAKPAAVPKQEAAKPAEAPKQEAAKPAAAPKQEAPKPAAAPKQEAPKPAAAPKQEAAKPAAAPMNVMNKAKAQVVRSHVHPATPEGKRLPHLGPIANRVRRK</sequence>
<dbReference type="GO" id="GO:0004185">
    <property type="term" value="F:serine-type carboxypeptidase activity"/>
    <property type="evidence" value="ECO:0007669"/>
    <property type="project" value="UniProtKB-UniRule"/>
</dbReference>
<comment type="caution">
    <text evidence="12">The sequence shown here is derived from an EMBL/GenBank/DDBJ whole genome shotgun (WGS) entry which is preliminary data.</text>
</comment>
<comment type="function">
    <text evidence="9">May be involved in vascular wall and kidney homeostasis.</text>
</comment>
<dbReference type="GO" id="GO:0006508">
    <property type="term" value="P:proteolysis"/>
    <property type="evidence" value="ECO:0007669"/>
    <property type="project" value="UniProtKB-KW"/>
</dbReference>
<keyword evidence="13" id="KW-1185">Reference proteome</keyword>
<evidence type="ECO:0000256" key="10">
    <source>
        <dbReference type="RuleBase" id="RU361156"/>
    </source>
</evidence>
<feature type="compositionally biased region" description="Low complexity" evidence="11">
    <location>
        <begin position="527"/>
        <end position="566"/>
    </location>
</feature>
<dbReference type="InterPro" id="IPR018202">
    <property type="entry name" value="Ser_caboxypep_ser_AS"/>
</dbReference>
<feature type="compositionally biased region" description="Low complexity" evidence="11">
    <location>
        <begin position="485"/>
        <end position="513"/>
    </location>
</feature>
<dbReference type="EMBL" id="JAWQEG010001808">
    <property type="protein sequence ID" value="KAK3876525.1"/>
    <property type="molecule type" value="Genomic_DNA"/>
</dbReference>
<comment type="similarity">
    <text evidence="2 10">Belongs to the peptidase S10 family.</text>
</comment>
<keyword evidence="5 10" id="KW-0645">Protease</keyword>
<keyword evidence="8" id="KW-0325">Glycoprotein</keyword>
<evidence type="ECO:0000256" key="11">
    <source>
        <dbReference type="SAM" id="MobiDB-lite"/>
    </source>
</evidence>
<evidence type="ECO:0000256" key="2">
    <source>
        <dbReference type="ARBA" id="ARBA00009431"/>
    </source>
</evidence>
<dbReference type="InterPro" id="IPR001563">
    <property type="entry name" value="Peptidase_S10"/>
</dbReference>
<evidence type="ECO:0000256" key="5">
    <source>
        <dbReference type="ARBA" id="ARBA00022670"/>
    </source>
</evidence>
<evidence type="ECO:0000313" key="13">
    <source>
        <dbReference type="Proteomes" id="UP001286313"/>
    </source>
</evidence>
<dbReference type="PRINTS" id="PR00724">
    <property type="entry name" value="CRBOXYPTASEC"/>
</dbReference>
<organism evidence="12 13">
    <name type="scientific">Petrolisthes cinctipes</name>
    <name type="common">Flat porcelain crab</name>
    <dbReference type="NCBI Taxonomy" id="88211"/>
    <lineage>
        <taxon>Eukaryota</taxon>
        <taxon>Metazoa</taxon>
        <taxon>Ecdysozoa</taxon>
        <taxon>Arthropoda</taxon>
        <taxon>Crustacea</taxon>
        <taxon>Multicrustacea</taxon>
        <taxon>Malacostraca</taxon>
        <taxon>Eumalacostraca</taxon>
        <taxon>Eucarida</taxon>
        <taxon>Decapoda</taxon>
        <taxon>Pleocyemata</taxon>
        <taxon>Anomura</taxon>
        <taxon>Galatheoidea</taxon>
        <taxon>Porcellanidae</taxon>
        <taxon>Petrolisthes</taxon>
    </lineage>
</organism>
<dbReference type="PROSITE" id="PS00131">
    <property type="entry name" value="CARBOXYPEPT_SER_SER"/>
    <property type="match status" value="1"/>
</dbReference>